<evidence type="ECO:0000313" key="2">
    <source>
        <dbReference type="Proteomes" id="UP001482620"/>
    </source>
</evidence>
<sequence length="71" mass="8123">WDPQQILTTTSAIKSCHEAHRYERSVKVSATMKQAVTGEQISKWFTSGTAFTTLNLKEETKTEYRTPTESR</sequence>
<gene>
    <name evidence="1" type="ORF">ILYODFUR_032347</name>
</gene>
<comment type="caution">
    <text evidence="1">The sequence shown here is derived from an EMBL/GenBank/DDBJ whole genome shotgun (WGS) entry which is preliminary data.</text>
</comment>
<organism evidence="1 2">
    <name type="scientific">Ilyodon furcidens</name>
    <name type="common">goldbreast splitfin</name>
    <dbReference type="NCBI Taxonomy" id="33524"/>
    <lineage>
        <taxon>Eukaryota</taxon>
        <taxon>Metazoa</taxon>
        <taxon>Chordata</taxon>
        <taxon>Craniata</taxon>
        <taxon>Vertebrata</taxon>
        <taxon>Euteleostomi</taxon>
        <taxon>Actinopterygii</taxon>
        <taxon>Neopterygii</taxon>
        <taxon>Teleostei</taxon>
        <taxon>Neoteleostei</taxon>
        <taxon>Acanthomorphata</taxon>
        <taxon>Ovalentaria</taxon>
        <taxon>Atherinomorphae</taxon>
        <taxon>Cyprinodontiformes</taxon>
        <taxon>Goodeidae</taxon>
        <taxon>Ilyodon</taxon>
    </lineage>
</organism>
<keyword evidence="2" id="KW-1185">Reference proteome</keyword>
<feature type="non-terminal residue" evidence="1">
    <location>
        <position position="1"/>
    </location>
</feature>
<reference evidence="1 2" key="1">
    <citation type="submission" date="2021-06" db="EMBL/GenBank/DDBJ databases">
        <authorList>
            <person name="Palmer J.M."/>
        </authorList>
    </citation>
    <scope>NUCLEOTIDE SEQUENCE [LARGE SCALE GENOMIC DNA]</scope>
    <source>
        <strain evidence="2">if_2019</strain>
        <tissue evidence="1">Muscle</tissue>
    </source>
</reference>
<protein>
    <submittedName>
        <fullName evidence="1">Uncharacterized protein</fullName>
    </submittedName>
</protein>
<evidence type="ECO:0000313" key="1">
    <source>
        <dbReference type="EMBL" id="MEQ2238346.1"/>
    </source>
</evidence>
<dbReference type="Proteomes" id="UP001482620">
    <property type="component" value="Unassembled WGS sequence"/>
</dbReference>
<proteinExistence type="predicted"/>
<accession>A0ABV0U0S3</accession>
<name>A0ABV0U0S3_9TELE</name>
<dbReference type="EMBL" id="JAHRIQ010051567">
    <property type="protein sequence ID" value="MEQ2238346.1"/>
    <property type="molecule type" value="Genomic_DNA"/>
</dbReference>